<dbReference type="GO" id="GO:0016746">
    <property type="term" value="F:acyltransferase activity"/>
    <property type="evidence" value="ECO:0007669"/>
    <property type="project" value="UniProtKB-KW"/>
</dbReference>
<dbReference type="InterPro" id="IPR050179">
    <property type="entry name" value="Trans_hexapeptide_repeat"/>
</dbReference>
<dbReference type="InterPro" id="IPR001451">
    <property type="entry name" value="Hexapep"/>
</dbReference>
<evidence type="ECO:0000256" key="2">
    <source>
        <dbReference type="ARBA" id="ARBA00022737"/>
    </source>
</evidence>
<dbReference type="PANTHER" id="PTHR43300:SF11">
    <property type="entry name" value="ACETYLTRANSFERASE RV3034C-RELATED"/>
    <property type="match status" value="1"/>
</dbReference>
<organism evidence="4">
    <name type="scientific">Microbacterium sp. LWS13-1.2</name>
    <dbReference type="NCBI Taxonomy" id="3135264"/>
    <lineage>
        <taxon>Bacteria</taxon>
        <taxon>Bacillati</taxon>
        <taxon>Actinomycetota</taxon>
        <taxon>Actinomycetes</taxon>
        <taxon>Micrococcales</taxon>
        <taxon>Microbacteriaceae</taxon>
        <taxon>Microbacterium</taxon>
    </lineage>
</organism>
<keyword evidence="1" id="KW-0808">Transferase</keyword>
<protein>
    <submittedName>
        <fullName evidence="4">Acyltransferase</fullName>
    </submittedName>
</protein>
<gene>
    <name evidence="4" type="ORF">MRBLWS13_002415</name>
</gene>
<name>A0AAU6SCW3_9MICO</name>
<keyword evidence="2" id="KW-0677">Repeat</keyword>
<dbReference type="InterPro" id="IPR011004">
    <property type="entry name" value="Trimer_LpxA-like_sf"/>
</dbReference>
<feature type="compositionally biased region" description="Low complexity" evidence="3">
    <location>
        <begin position="275"/>
        <end position="296"/>
    </location>
</feature>
<dbReference type="AlphaFoldDB" id="A0AAU6SCW3"/>
<dbReference type="PANTHER" id="PTHR43300">
    <property type="entry name" value="ACETYLTRANSFERASE"/>
    <property type="match status" value="1"/>
</dbReference>
<dbReference type="SUPFAM" id="SSF51161">
    <property type="entry name" value="Trimeric LpxA-like enzymes"/>
    <property type="match status" value="1"/>
</dbReference>
<keyword evidence="4" id="KW-0012">Acyltransferase</keyword>
<dbReference type="InterPro" id="IPR018357">
    <property type="entry name" value="Hexapep_transf_CS"/>
</dbReference>
<feature type="region of interest" description="Disordered" evidence="3">
    <location>
        <begin position="254"/>
        <end position="313"/>
    </location>
</feature>
<dbReference type="PROSITE" id="PS00101">
    <property type="entry name" value="HEXAPEP_TRANSFERASES"/>
    <property type="match status" value="1"/>
</dbReference>
<dbReference type="CDD" id="cd04647">
    <property type="entry name" value="LbH_MAT_like"/>
    <property type="match status" value="1"/>
</dbReference>
<accession>A0AAU6SCW3</accession>
<proteinExistence type="predicted"/>
<dbReference type="Gene3D" id="2.160.10.10">
    <property type="entry name" value="Hexapeptide repeat proteins"/>
    <property type="match status" value="1"/>
</dbReference>
<dbReference type="RefSeq" id="WP_349425625.1">
    <property type="nucleotide sequence ID" value="NZ_CP151632.1"/>
</dbReference>
<reference evidence="4" key="1">
    <citation type="submission" date="2024-04" db="EMBL/GenBank/DDBJ databases">
        <authorList>
            <person name="Roder T."/>
            <person name="Oberhansli S."/>
            <person name="Kreuzer M."/>
        </authorList>
    </citation>
    <scope>NUCLEOTIDE SEQUENCE</scope>
    <source>
        <strain evidence="4">LWS13-1.2</strain>
    </source>
</reference>
<evidence type="ECO:0000313" key="4">
    <source>
        <dbReference type="EMBL" id="WZO34749.1"/>
    </source>
</evidence>
<dbReference type="EMBL" id="CP151632">
    <property type="protein sequence ID" value="WZO34749.1"/>
    <property type="molecule type" value="Genomic_DNA"/>
</dbReference>
<evidence type="ECO:0000256" key="1">
    <source>
        <dbReference type="ARBA" id="ARBA00022679"/>
    </source>
</evidence>
<evidence type="ECO:0000256" key="3">
    <source>
        <dbReference type="SAM" id="MobiDB-lite"/>
    </source>
</evidence>
<sequence length="672" mass="70067">MPAIAAHEYSPWDFWREASVDERYAQLAIQHTLADGRADHSLGEQCFISELASIDNDSLRLGDRTYVAAGAYLTGHLLAGADCSINPYTVIRGRVTMGDGVRIGAHTSILGFNHSMESGTPVFRQPLTSKGIEIGDDVWIGSHVVILDGVRVGSQAVLAASAVVTKDVPAGAVVGGNPARFIRWRVEPDDTGVAPDAAADAAARGTDEGVGAGASVQVDAENAADERSPVSETGAAFAAAAAMRAIVSQAAAGDDGAMSADGPPTPSNQTFASVPDATSAPAGAAASAPDPASTGAEASAWVPAGAPTSSADDAAGLAERVAELAARAREEASALLQRSWDDDLELFADRPGAAPTVRAQGDAIEIADLLLGSAPPQTSAEAQIRRLQDWQDPATGAVAPLASDGRQEAGLGFSHGDVAYHVLSVGYALDLLGSAFPAPLTWVTAATPERVIAFCESLPWASDAWNAGHHIDGFGTALLWTRRAGHPIPAGVEEALFGWLVMNADPHTGMWGSPSADGGLLPVVNGFYRASRGTFAQFGMPLPYPERVIDTALRHTRDPRWFAVGARNACNVLDVAHPLWLTRATGYRSDEVRDLAARLLSDAVSTWAPGAGFSFREPAPATRGLAETEPGLQGTEMWLAILWYLADLAGVSDALGYRPRGVHRPEPAAALR</sequence>
<dbReference type="Pfam" id="PF00132">
    <property type="entry name" value="Hexapep"/>
    <property type="match status" value="1"/>
</dbReference>